<evidence type="ECO:0000259" key="2">
    <source>
        <dbReference type="Pfam" id="PF12762"/>
    </source>
</evidence>
<feature type="compositionally biased region" description="Low complexity" evidence="1">
    <location>
        <begin position="30"/>
        <end position="39"/>
    </location>
</feature>
<gene>
    <name evidence="3" type="ORF">PR002_g8138</name>
</gene>
<evidence type="ECO:0000313" key="3">
    <source>
        <dbReference type="EMBL" id="KAE9034417.1"/>
    </source>
</evidence>
<accession>A0A6A3MYG8</accession>
<dbReference type="InterPro" id="IPR024445">
    <property type="entry name" value="Tnp_ISXO2-like"/>
</dbReference>
<dbReference type="PANTHER" id="PTHR47163:SF2">
    <property type="entry name" value="SI:DKEY-17M8.2"/>
    <property type="match status" value="1"/>
</dbReference>
<dbReference type="Proteomes" id="UP000435112">
    <property type="component" value="Unassembled WGS sequence"/>
</dbReference>
<dbReference type="PANTHER" id="PTHR47163">
    <property type="entry name" value="DDE_TNP_IS1595 DOMAIN-CONTAINING PROTEIN"/>
    <property type="match status" value="1"/>
</dbReference>
<dbReference type="OrthoDB" id="102192at2759"/>
<protein>
    <recommendedName>
        <fullName evidence="2">ISXO2-like transposase domain-containing protein</fullName>
    </recommendedName>
</protein>
<evidence type="ECO:0000256" key="1">
    <source>
        <dbReference type="SAM" id="MobiDB-lite"/>
    </source>
</evidence>
<evidence type="ECO:0000313" key="4">
    <source>
        <dbReference type="Proteomes" id="UP000435112"/>
    </source>
</evidence>
<feature type="compositionally biased region" description="Basic residues" evidence="1">
    <location>
        <begin position="8"/>
        <end position="22"/>
    </location>
</feature>
<proteinExistence type="predicted"/>
<dbReference type="InterPro" id="IPR053164">
    <property type="entry name" value="IS1016-like_transposase"/>
</dbReference>
<dbReference type="Pfam" id="PF12762">
    <property type="entry name" value="DDE_Tnp_IS1595"/>
    <property type="match status" value="1"/>
</dbReference>
<organism evidence="3 4">
    <name type="scientific">Phytophthora rubi</name>
    <dbReference type="NCBI Taxonomy" id="129364"/>
    <lineage>
        <taxon>Eukaryota</taxon>
        <taxon>Sar</taxon>
        <taxon>Stramenopiles</taxon>
        <taxon>Oomycota</taxon>
        <taxon>Peronosporomycetes</taxon>
        <taxon>Peronosporales</taxon>
        <taxon>Peronosporaceae</taxon>
        <taxon>Phytophthora</taxon>
    </lineage>
</organism>
<sequence length="274" mass="30767">MAPSKSPSKTKPRTPRAPRKRASRLERVPASRAPSSAAPKVPVVYDSPYAYKVADPAVSPFTFDSIMAATLDEDTAVRFLMDRGLLASSKLCEYCDKQTNLCVYKSGSDEEDRRRRYRRSGHPDKQLSIPVGTAEQFLCISDVTVIAWYGYRRDICSAEMLQCTMAIGGVGHTVEIDETSLKKKSKYGRGRQHEDYWLFGGVDRNTGRWFGIITSADRKKKPLSPLIAKHIAAGSTIISDQFSSYVSVNGKHTLENNKWLKGKNYTHKWVNHDK</sequence>
<name>A0A6A3MYG8_9STRA</name>
<reference evidence="3 4" key="1">
    <citation type="submission" date="2018-09" db="EMBL/GenBank/DDBJ databases">
        <title>Genomic investigation of the strawberry pathogen Phytophthora fragariae indicates pathogenicity is determined by transcriptional variation in three key races.</title>
        <authorList>
            <person name="Adams T.M."/>
            <person name="Armitage A.D."/>
            <person name="Sobczyk M.K."/>
            <person name="Bates H.J."/>
            <person name="Dunwell J.M."/>
            <person name="Nellist C.F."/>
            <person name="Harrison R.J."/>
        </authorList>
    </citation>
    <scope>NUCLEOTIDE SEQUENCE [LARGE SCALE GENOMIC DNA]</scope>
    <source>
        <strain evidence="3 4">SCRP324</strain>
    </source>
</reference>
<dbReference type="EMBL" id="QXFU01000404">
    <property type="protein sequence ID" value="KAE9034417.1"/>
    <property type="molecule type" value="Genomic_DNA"/>
</dbReference>
<feature type="domain" description="ISXO2-like transposase" evidence="2">
    <location>
        <begin position="173"/>
        <end position="251"/>
    </location>
</feature>
<feature type="region of interest" description="Disordered" evidence="1">
    <location>
        <begin position="1"/>
        <end position="39"/>
    </location>
</feature>
<dbReference type="AlphaFoldDB" id="A0A6A3MYG8"/>
<comment type="caution">
    <text evidence="3">The sequence shown here is derived from an EMBL/GenBank/DDBJ whole genome shotgun (WGS) entry which is preliminary data.</text>
</comment>